<dbReference type="EMBL" id="HG322949">
    <property type="protein sequence ID" value="CDG84089.1"/>
    <property type="molecule type" value="Genomic_DNA"/>
</dbReference>
<dbReference type="InterPro" id="IPR036779">
    <property type="entry name" value="LysM_dom_sf"/>
</dbReference>
<feature type="compositionally biased region" description="Basic and acidic residues" evidence="2">
    <location>
        <begin position="170"/>
        <end position="180"/>
    </location>
</feature>
<dbReference type="Gene3D" id="3.10.350.10">
    <property type="entry name" value="LysM domain"/>
    <property type="match status" value="1"/>
</dbReference>
<sequence length="338" mass="35315">MLAKKKKPDLSNHIMRMTKNSNLILLSLTLALVSACSSTGLQAPVVERSPGEASRGAADEAAKDRDPALYTVKRGDTLIRIALEHGQNYRDLVVWNNLTNPNDIKVDQVLRVAPPDGGASASNLQGGAQTSAVIMPPPTETRPAPTPPVTKKTGPRGEKRPYSDGALADMRADGAPEGKAADTPAPAPAAAPAAARPASTPPAAPSPAASASSADDEKLSWMWPSEGKIIATFDEGKNKGIDIAGRAGQQVVAAGAGKVMYAGSGIRGYGNLVIVKHSNSLLSAYAHNRSILVKEGQTVSKGQAIAEMGDSDTDTVKLHFEIRQQGKPVDPSKFLPNR</sequence>
<dbReference type="eggNOG" id="COG4942">
    <property type="taxonomic scope" value="Bacteria"/>
</dbReference>
<keyword evidence="5" id="KW-1185">Reference proteome</keyword>
<dbReference type="GO" id="GO:0009279">
    <property type="term" value="C:cell outer membrane"/>
    <property type="evidence" value="ECO:0007669"/>
    <property type="project" value="TreeGrafter"/>
</dbReference>
<protein>
    <submittedName>
        <fullName evidence="4">LysM domain protein</fullName>
    </submittedName>
</protein>
<feature type="compositionally biased region" description="Pro residues" evidence="2">
    <location>
        <begin position="135"/>
        <end position="148"/>
    </location>
</feature>
<evidence type="ECO:0000256" key="2">
    <source>
        <dbReference type="SAM" id="MobiDB-lite"/>
    </source>
</evidence>
<dbReference type="STRING" id="1349767.GJA_3473"/>
<dbReference type="Pfam" id="PF01476">
    <property type="entry name" value="LysM"/>
    <property type="match status" value="1"/>
</dbReference>
<feature type="region of interest" description="Disordered" evidence="2">
    <location>
        <begin position="115"/>
        <end position="220"/>
    </location>
</feature>
<evidence type="ECO:0000313" key="4">
    <source>
        <dbReference type="EMBL" id="CDG84089.1"/>
    </source>
</evidence>
<dbReference type="InterPro" id="IPR050570">
    <property type="entry name" value="Cell_wall_metabolism_enzyme"/>
</dbReference>
<dbReference type="KEGG" id="jag:GJA_3473"/>
<name>W0V5I7_9BURK</name>
<proteinExistence type="inferred from homology"/>
<dbReference type="SMART" id="SM00257">
    <property type="entry name" value="LysM"/>
    <property type="match status" value="1"/>
</dbReference>
<feature type="compositionally biased region" description="Low complexity" evidence="2">
    <location>
        <begin position="181"/>
        <end position="198"/>
    </location>
</feature>
<dbReference type="Pfam" id="PF01551">
    <property type="entry name" value="Peptidase_M23"/>
    <property type="match status" value="1"/>
</dbReference>
<dbReference type="InterPro" id="IPR016047">
    <property type="entry name" value="M23ase_b-sheet_dom"/>
</dbReference>
<accession>W0V5I7</accession>
<dbReference type="SUPFAM" id="SSF54106">
    <property type="entry name" value="LysM domain"/>
    <property type="match status" value="1"/>
</dbReference>
<dbReference type="Proteomes" id="UP000027604">
    <property type="component" value="Chromosome I"/>
</dbReference>
<dbReference type="PROSITE" id="PS51782">
    <property type="entry name" value="LYSM"/>
    <property type="match status" value="1"/>
</dbReference>
<dbReference type="GO" id="GO:0032153">
    <property type="term" value="C:cell division site"/>
    <property type="evidence" value="ECO:0007669"/>
    <property type="project" value="TreeGrafter"/>
</dbReference>
<dbReference type="Gene3D" id="2.70.70.10">
    <property type="entry name" value="Glucose Permease (Domain IIA)"/>
    <property type="match status" value="1"/>
</dbReference>
<dbReference type="InterPro" id="IPR011055">
    <property type="entry name" value="Dup_hybrid_motif"/>
</dbReference>
<dbReference type="PATRIC" id="fig|1349767.4.peg.74"/>
<dbReference type="CDD" id="cd12797">
    <property type="entry name" value="M23_peptidase"/>
    <property type="match status" value="1"/>
</dbReference>
<evidence type="ECO:0000313" key="5">
    <source>
        <dbReference type="Proteomes" id="UP000027604"/>
    </source>
</evidence>
<feature type="domain" description="LysM" evidence="3">
    <location>
        <begin position="68"/>
        <end position="112"/>
    </location>
</feature>
<feature type="compositionally biased region" description="Polar residues" evidence="2">
    <location>
        <begin position="120"/>
        <end position="132"/>
    </location>
</feature>
<evidence type="ECO:0000259" key="3">
    <source>
        <dbReference type="PROSITE" id="PS51782"/>
    </source>
</evidence>
<evidence type="ECO:0000256" key="1">
    <source>
        <dbReference type="ARBA" id="ARBA00038420"/>
    </source>
</evidence>
<dbReference type="CDD" id="cd00118">
    <property type="entry name" value="LysM"/>
    <property type="match status" value="1"/>
</dbReference>
<gene>
    <name evidence="4" type="ORF">GJA_3473</name>
</gene>
<dbReference type="GO" id="GO:0004222">
    <property type="term" value="F:metalloendopeptidase activity"/>
    <property type="evidence" value="ECO:0007669"/>
    <property type="project" value="TreeGrafter"/>
</dbReference>
<organism evidence="4 5">
    <name type="scientific">Janthinobacterium agaricidamnosum NBRC 102515 = DSM 9628</name>
    <dbReference type="NCBI Taxonomy" id="1349767"/>
    <lineage>
        <taxon>Bacteria</taxon>
        <taxon>Pseudomonadati</taxon>
        <taxon>Pseudomonadota</taxon>
        <taxon>Betaproteobacteria</taxon>
        <taxon>Burkholderiales</taxon>
        <taxon>Oxalobacteraceae</taxon>
        <taxon>Janthinobacterium</taxon>
    </lineage>
</organism>
<dbReference type="InterPro" id="IPR018392">
    <property type="entry name" value="LysM"/>
</dbReference>
<dbReference type="SUPFAM" id="SSF51261">
    <property type="entry name" value="Duplicated hybrid motif"/>
    <property type="match status" value="1"/>
</dbReference>
<dbReference type="PANTHER" id="PTHR21666:SF263">
    <property type="entry name" value="MUREIN HYDROLASE ACTIVATOR NLPD"/>
    <property type="match status" value="1"/>
</dbReference>
<reference evidence="4 5" key="1">
    <citation type="journal article" date="2015" name="Genome Announc.">
        <title>Genome Sequence of Mushroom Soft-Rot Pathogen Janthinobacterium agaricidamnosum.</title>
        <authorList>
            <person name="Graupner K."/>
            <person name="Lackner G."/>
            <person name="Hertweck C."/>
        </authorList>
    </citation>
    <scope>NUCLEOTIDE SEQUENCE [LARGE SCALE GENOMIC DNA]</scope>
    <source>
        <strain evidence="5">NBRC 102515 / DSM 9628</strain>
    </source>
</reference>
<dbReference type="PANTHER" id="PTHR21666">
    <property type="entry name" value="PEPTIDASE-RELATED"/>
    <property type="match status" value="1"/>
</dbReference>
<dbReference type="HOGENOM" id="CLU_029425_0_3_4"/>
<dbReference type="AlphaFoldDB" id="W0V5I7"/>
<dbReference type="eggNOG" id="COG1388">
    <property type="taxonomic scope" value="Bacteria"/>
</dbReference>
<comment type="similarity">
    <text evidence="1">Belongs to the E.coli NlpD/Haemophilus LppB family.</text>
</comment>